<dbReference type="InterPro" id="IPR001789">
    <property type="entry name" value="Sig_transdc_resp-reg_receiver"/>
</dbReference>
<keyword evidence="4" id="KW-0902">Two-component regulatory system</keyword>
<dbReference type="Proteomes" id="UP000450917">
    <property type="component" value="Unassembled WGS sequence"/>
</dbReference>
<reference evidence="11 12" key="1">
    <citation type="submission" date="2019-11" db="EMBL/GenBank/DDBJ databases">
        <title>Draft genome sequences of five Paenibacillus species of dairy origin.</title>
        <authorList>
            <person name="Olajide A.M."/>
            <person name="Chen S."/>
            <person name="Lapointe G."/>
        </authorList>
    </citation>
    <scope>NUCLEOTIDE SEQUENCE [LARGE SCALE GENOMIC DNA]</scope>
    <source>
        <strain evidence="11 12">2CS3</strain>
    </source>
</reference>
<keyword evidence="5" id="KW-0805">Transcription regulation</keyword>
<keyword evidence="3 8" id="KW-0597">Phosphoprotein</keyword>
<keyword evidence="7" id="KW-0804">Transcription</keyword>
<dbReference type="InterPro" id="IPR009057">
    <property type="entry name" value="Homeodomain-like_sf"/>
</dbReference>
<dbReference type="EMBL" id="WNZX01000007">
    <property type="protein sequence ID" value="MUG71046.1"/>
    <property type="molecule type" value="Genomic_DNA"/>
</dbReference>
<dbReference type="CDD" id="cd17536">
    <property type="entry name" value="REC_YesN-like"/>
    <property type="match status" value="1"/>
</dbReference>
<dbReference type="PROSITE" id="PS00041">
    <property type="entry name" value="HTH_ARAC_FAMILY_1"/>
    <property type="match status" value="1"/>
</dbReference>
<dbReference type="PANTHER" id="PTHR42713">
    <property type="entry name" value="HISTIDINE KINASE-RELATED"/>
    <property type="match status" value="1"/>
</dbReference>
<name>A0A7X2ZA32_9BACL</name>
<dbReference type="Gene3D" id="1.10.10.60">
    <property type="entry name" value="Homeodomain-like"/>
    <property type="match status" value="2"/>
</dbReference>
<protein>
    <submittedName>
        <fullName evidence="11">Response regulator</fullName>
    </submittedName>
</protein>
<dbReference type="InterPro" id="IPR011006">
    <property type="entry name" value="CheY-like_superfamily"/>
</dbReference>
<dbReference type="Pfam" id="PF12833">
    <property type="entry name" value="HTH_18"/>
    <property type="match status" value="1"/>
</dbReference>
<evidence type="ECO:0000313" key="12">
    <source>
        <dbReference type="Proteomes" id="UP000450917"/>
    </source>
</evidence>
<evidence type="ECO:0000256" key="7">
    <source>
        <dbReference type="ARBA" id="ARBA00023163"/>
    </source>
</evidence>
<dbReference type="Pfam" id="PF00072">
    <property type="entry name" value="Response_reg"/>
    <property type="match status" value="1"/>
</dbReference>
<evidence type="ECO:0000259" key="10">
    <source>
        <dbReference type="PROSITE" id="PS50110"/>
    </source>
</evidence>
<evidence type="ECO:0000256" key="3">
    <source>
        <dbReference type="ARBA" id="ARBA00022553"/>
    </source>
</evidence>
<dbReference type="SUPFAM" id="SSF46689">
    <property type="entry name" value="Homeodomain-like"/>
    <property type="match status" value="1"/>
</dbReference>
<comment type="caution">
    <text evidence="11">The sequence shown here is derived from an EMBL/GenBank/DDBJ whole genome shotgun (WGS) entry which is preliminary data.</text>
</comment>
<keyword evidence="6" id="KW-0238">DNA-binding</keyword>
<evidence type="ECO:0000256" key="1">
    <source>
        <dbReference type="ARBA" id="ARBA00004496"/>
    </source>
</evidence>
<evidence type="ECO:0000256" key="4">
    <source>
        <dbReference type="ARBA" id="ARBA00023012"/>
    </source>
</evidence>
<dbReference type="InterPro" id="IPR018062">
    <property type="entry name" value="HTH_AraC-typ_CS"/>
</dbReference>
<feature type="modified residue" description="4-aspartylphosphate" evidence="8">
    <location>
        <position position="61"/>
    </location>
</feature>
<dbReference type="SUPFAM" id="SSF52172">
    <property type="entry name" value="CheY-like"/>
    <property type="match status" value="1"/>
</dbReference>
<evidence type="ECO:0000256" key="8">
    <source>
        <dbReference type="PROSITE-ProRule" id="PRU00169"/>
    </source>
</evidence>
<dbReference type="GO" id="GO:0005737">
    <property type="term" value="C:cytoplasm"/>
    <property type="evidence" value="ECO:0007669"/>
    <property type="project" value="UniProtKB-SubCell"/>
</dbReference>
<dbReference type="GO" id="GO:0003700">
    <property type="term" value="F:DNA-binding transcription factor activity"/>
    <property type="evidence" value="ECO:0007669"/>
    <property type="project" value="InterPro"/>
</dbReference>
<feature type="domain" description="Response regulatory" evidence="10">
    <location>
        <begin position="9"/>
        <end position="127"/>
    </location>
</feature>
<dbReference type="PANTHER" id="PTHR42713:SF3">
    <property type="entry name" value="TRANSCRIPTIONAL REGULATORY PROTEIN HPTR"/>
    <property type="match status" value="1"/>
</dbReference>
<accession>A0A7X2ZA32</accession>
<evidence type="ECO:0000256" key="5">
    <source>
        <dbReference type="ARBA" id="ARBA00023015"/>
    </source>
</evidence>
<keyword evidence="12" id="KW-1185">Reference proteome</keyword>
<evidence type="ECO:0000259" key="9">
    <source>
        <dbReference type="PROSITE" id="PS01124"/>
    </source>
</evidence>
<proteinExistence type="predicted"/>
<dbReference type="Gene3D" id="3.40.50.2300">
    <property type="match status" value="1"/>
</dbReference>
<dbReference type="SMART" id="SM00342">
    <property type="entry name" value="HTH_ARAC"/>
    <property type="match status" value="1"/>
</dbReference>
<comment type="subcellular location">
    <subcellularLocation>
        <location evidence="1">Cytoplasm</location>
    </subcellularLocation>
</comment>
<organism evidence="11 12">
    <name type="scientific">Paenibacillus validus</name>
    <dbReference type="NCBI Taxonomy" id="44253"/>
    <lineage>
        <taxon>Bacteria</taxon>
        <taxon>Bacillati</taxon>
        <taxon>Bacillota</taxon>
        <taxon>Bacilli</taxon>
        <taxon>Bacillales</taxon>
        <taxon>Paenibacillaceae</taxon>
        <taxon>Paenibacillus</taxon>
    </lineage>
</organism>
<sequence>MKEVIHVLQLLTVEDEPWISKGIEKMLPWHQYDIQLIGHAKNGEMALDLMKLNKPDIIITDIKMPVMDGLSMIERLSGDVAFDSKVIIISGYNDFEYAKKAIKYGVSNFILKPIDPEELKSTIESVVSQIHKEKREQENVSSIRLKNYMYERITHQEKPADDEIVFPKKYYCFIFSLTEIPEAEMKQSGYSFSLRMGRQIVYVVFGDTPEGLTKLARTTVTNLRDRYACGMSQVHTSDDLSVEKAYKEAIQDMKYGSGEENRKPSPTYLTVEDESRLLSALKKGEKKLFTQQLNELLDRDQTLEAHLFILFQLYVEISKYFRVYNELNDNVSWLLEWKTVSAWGDLYRWKATFFNPLIEFILNRWDKQSKDYALQAKIFVEQHYGNSSLSLDMVAEYLELSPSYLSLLFKNETGINFTSYIAKKRIKEAQTLLARTKLNLIEISRAVGFNDVKYFIKVFKKELSLTPIQYREIHR</sequence>
<feature type="domain" description="HTH araC/xylS-type" evidence="9">
    <location>
        <begin position="374"/>
        <end position="473"/>
    </location>
</feature>
<gene>
    <name evidence="11" type="ORF">GNP93_10170</name>
</gene>
<keyword evidence="2" id="KW-0963">Cytoplasm</keyword>
<evidence type="ECO:0000256" key="6">
    <source>
        <dbReference type="ARBA" id="ARBA00023125"/>
    </source>
</evidence>
<dbReference type="PROSITE" id="PS50110">
    <property type="entry name" value="RESPONSE_REGULATORY"/>
    <property type="match status" value="1"/>
</dbReference>
<dbReference type="SMART" id="SM00448">
    <property type="entry name" value="REC"/>
    <property type="match status" value="1"/>
</dbReference>
<evidence type="ECO:0000313" key="11">
    <source>
        <dbReference type="EMBL" id="MUG71046.1"/>
    </source>
</evidence>
<dbReference type="AlphaFoldDB" id="A0A7X2ZA32"/>
<evidence type="ECO:0000256" key="2">
    <source>
        <dbReference type="ARBA" id="ARBA00022490"/>
    </source>
</evidence>
<dbReference type="InterPro" id="IPR051552">
    <property type="entry name" value="HptR"/>
</dbReference>
<dbReference type="GO" id="GO:0000160">
    <property type="term" value="P:phosphorelay signal transduction system"/>
    <property type="evidence" value="ECO:0007669"/>
    <property type="project" value="UniProtKB-KW"/>
</dbReference>
<dbReference type="PROSITE" id="PS01124">
    <property type="entry name" value="HTH_ARAC_FAMILY_2"/>
    <property type="match status" value="1"/>
</dbReference>
<dbReference type="InterPro" id="IPR018060">
    <property type="entry name" value="HTH_AraC"/>
</dbReference>
<dbReference type="GO" id="GO:0043565">
    <property type="term" value="F:sequence-specific DNA binding"/>
    <property type="evidence" value="ECO:0007669"/>
    <property type="project" value="InterPro"/>
</dbReference>